<sequence>MADTDSSSSPPPPTVDSSLPSIAEIRSAVQQTSSTHLRSFQDSIPEAVSQYTTYENALFSKIKDGLVVAREHPALGAGFAISAALLAMRAPRRFLIRNTFGRFRSEEARYASAEKNVKDLSVSLELMKNESKKLLERTTLAEKDMKYGHTELMSTGTQCKQLSKSLYKVEARAADLMDRLREVPSREALALRADVASMVSVLKRQRSVLDKRILKISELGISIHILGHPILFRQFSDEVDNLYKREATGK</sequence>
<dbReference type="InterPro" id="IPR053284">
    <property type="entry name" value="RGS1-HXK1_interactor"/>
</dbReference>
<organism evidence="2 3">
    <name type="scientific">Crotalaria pallida</name>
    <name type="common">Smooth rattlebox</name>
    <name type="synonym">Crotalaria striata</name>
    <dbReference type="NCBI Taxonomy" id="3830"/>
    <lineage>
        <taxon>Eukaryota</taxon>
        <taxon>Viridiplantae</taxon>
        <taxon>Streptophyta</taxon>
        <taxon>Embryophyta</taxon>
        <taxon>Tracheophyta</taxon>
        <taxon>Spermatophyta</taxon>
        <taxon>Magnoliopsida</taxon>
        <taxon>eudicotyledons</taxon>
        <taxon>Gunneridae</taxon>
        <taxon>Pentapetalae</taxon>
        <taxon>rosids</taxon>
        <taxon>fabids</taxon>
        <taxon>Fabales</taxon>
        <taxon>Fabaceae</taxon>
        <taxon>Papilionoideae</taxon>
        <taxon>50 kb inversion clade</taxon>
        <taxon>genistoids sensu lato</taxon>
        <taxon>core genistoids</taxon>
        <taxon>Crotalarieae</taxon>
        <taxon>Crotalaria</taxon>
    </lineage>
</organism>
<dbReference type="EMBL" id="JAYWIO010000007">
    <property type="protein sequence ID" value="KAK7251943.1"/>
    <property type="molecule type" value="Genomic_DNA"/>
</dbReference>
<feature type="coiled-coil region" evidence="1">
    <location>
        <begin position="110"/>
        <end position="137"/>
    </location>
</feature>
<dbReference type="AlphaFoldDB" id="A0AAN9ECC4"/>
<gene>
    <name evidence="2" type="ORF">RIF29_35571</name>
</gene>
<accession>A0AAN9ECC4</accession>
<proteinExistence type="predicted"/>
<evidence type="ECO:0000313" key="2">
    <source>
        <dbReference type="EMBL" id="KAK7251943.1"/>
    </source>
</evidence>
<name>A0AAN9ECC4_CROPI</name>
<protein>
    <submittedName>
        <fullName evidence="2">Uncharacterized protein</fullName>
    </submittedName>
</protein>
<keyword evidence="1" id="KW-0175">Coiled coil</keyword>
<reference evidence="2 3" key="1">
    <citation type="submission" date="2024-01" db="EMBL/GenBank/DDBJ databases">
        <title>The genomes of 5 underutilized Papilionoideae crops provide insights into root nodulation and disease resistanc.</title>
        <authorList>
            <person name="Yuan L."/>
        </authorList>
    </citation>
    <scope>NUCLEOTIDE SEQUENCE [LARGE SCALE GENOMIC DNA]</scope>
    <source>
        <strain evidence="2">ZHUSHIDOU_FW_LH</strain>
        <tissue evidence="2">Leaf</tissue>
    </source>
</reference>
<dbReference type="PANTHER" id="PTHR34554:SF2">
    <property type="entry name" value="RGS1-HXK1-INTERACTING PROTEIN 1"/>
    <property type="match status" value="1"/>
</dbReference>
<comment type="caution">
    <text evidence="2">The sequence shown here is derived from an EMBL/GenBank/DDBJ whole genome shotgun (WGS) entry which is preliminary data.</text>
</comment>
<dbReference type="Proteomes" id="UP001372338">
    <property type="component" value="Unassembled WGS sequence"/>
</dbReference>
<keyword evidence="3" id="KW-1185">Reference proteome</keyword>
<evidence type="ECO:0000256" key="1">
    <source>
        <dbReference type="SAM" id="Coils"/>
    </source>
</evidence>
<dbReference type="PANTHER" id="PTHR34554">
    <property type="entry name" value="RGS1-HXK1-INTERACTING PROTEIN 1"/>
    <property type="match status" value="1"/>
</dbReference>
<evidence type="ECO:0000313" key="3">
    <source>
        <dbReference type="Proteomes" id="UP001372338"/>
    </source>
</evidence>